<reference evidence="2 3" key="1">
    <citation type="journal article" date="2018" name="Appl. Microbiol. Biotechnol.">
        <title>Characterization of the caprolactam degradation pathway in Pseudomonas jessenii using mass spectrometry-based proteomics.</title>
        <authorList>
            <person name="Otzen M."/>
            <person name="Palacio C."/>
            <person name="Janssen D.B."/>
        </authorList>
    </citation>
    <scope>NUCLEOTIDE SEQUENCE [LARGE SCALE GENOMIC DNA]</scope>
    <source>
        <strain evidence="2 3">GO3</strain>
    </source>
</reference>
<evidence type="ECO:0000313" key="3">
    <source>
        <dbReference type="Proteomes" id="UP000247437"/>
    </source>
</evidence>
<gene>
    <name evidence="2" type="ORF">CRX42_09840</name>
</gene>
<dbReference type="Pfam" id="PF03837">
    <property type="entry name" value="RecT"/>
    <property type="match status" value="1"/>
</dbReference>
<evidence type="ECO:0008006" key="4">
    <source>
        <dbReference type="Google" id="ProtNLM"/>
    </source>
</evidence>
<protein>
    <recommendedName>
        <fullName evidence="4">Recombinase RecT</fullName>
    </recommendedName>
</protein>
<dbReference type="Proteomes" id="UP000247437">
    <property type="component" value="Unassembled WGS sequence"/>
</dbReference>
<dbReference type="EMBL" id="PDLL01000088">
    <property type="protein sequence ID" value="PYY70717.1"/>
    <property type="molecule type" value="Genomic_DNA"/>
</dbReference>
<dbReference type="AlphaFoldDB" id="A0A2W0ES25"/>
<dbReference type="InterPro" id="IPR018330">
    <property type="entry name" value="RecT_fam"/>
</dbReference>
<sequence>MNAQTQIATVPMDTSPTGLILNRDSMQSMTELAGIMAGGKTTLPKHFHGNTADCMAVIMQSMQWGMNPFQVAQKTFIVNGGQLSYEAQLVNAVITTRAPTIDRIHYDWFGDWDKIIGNFREIESKKQTDDHGQPKKYRVPNWNINDEKGLGVRVWATFVGEDTPRELTTLMTQARTRNSTLWADDPKQQIAYLALKKWARLYCPDVILGVYTRDELDDGYTLPETDVTPRSTNEKPADVGAAAVPQGDTTDATADLFEQLKKIAQEQGIEGYEKAWKALKPQQRGAIGVTRHGELKAIAQTIDAEFTTVSDSADAAVDVDNQGDAQ</sequence>
<dbReference type="OrthoDB" id="8909920at2"/>
<dbReference type="GO" id="GO:0003677">
    <property type="term" value="F:DNA binding"/>
    <property type="evidence" value="ECO:0007669"/>
    <property type="project" value="InterPro"/>
</dbReference>
<dbReference type="GO" id="GO:0006259">
    <property type="term" value="P:DNA metabolic process"/>
    <property type="evidence" value="ECO:0007669"/>
    <property type="project" value="InterPro"/>
</dbReference>
<evidence type="ECO:0000313" key="2">
    <source>
        <dbReference type="EMBL" id="PYY70717.1"/>
    </source>
</evidence>
<proteinExistence type="predicted"/>
<evidence type="ECO:0000256" key="1">
    <source>
        <dbReference type="SAM" id="MobiDB-lite"/>
    </source>
</evidence>
<feature type="region of interest" description="Disordered" evidence="1">
    <location>
        <begin position="222"/>
        <end position="246"/>
    </location>
</feature>
<accession>A0A2W0ES25</accession>
<organism evidence="2 3">
    <name type="scientific">Pseudomonas jessenii</name>
    <dbReference type="NCBI Taxonomy" id="77298"/>
    <lineage>
        <taxon>Bacteria</taxon>
        <taxon>Pseudomonadati</taxon>
        <taxon>Pseudomonadota</taxon>
        <taxon>Gammaproteobacteria</taxon>
        <taxon>Pseudomonadales</taxon>
        <taxon>Pseudomonadaceae</taxon>
        <taxon>Pseudomonas</taxon>
    </lineage>
</organism>
<comment type="caution">
    <text evidence="2">The sequence shown here is derived from an EMBL/GenBank/DDBJ whole genome shotgun (WGS) entry which is preliminary data.</text>
</comment>
<name>A0A2W0ES25_PSEJE</name>
<dbReference type="RefSeq" id="WP_110659257.1">
    <property type="nucleotide sequence ID" value="NZ_PDLL01000088.1"/>
</dbReference>